<sequence length="239" mass="26192">MLLPPTQGPVNNYTAWDYNWFLTAGPLAFLRLGSQICPQIHRIFSTLLISETFEDTESASNADEAINGTVECRPWMHMHSDSELANLADLGIVEEDGKTEVKKQESEQNPTEDIHTYGRDIISQQQVQSSSYGYRQISPGPNVTVLGEDELMIIKADGYSRSGKEKSTLGGRILRSRSLFGELLASRNMTASLPSSISGNCDSSSCCLGTEELASRLSLVGDEFESYLQSYATGNTDSS</sequence>
<evidence type="ECO:0000313" key="2">
    <source>
        <dbReference type="Proteomes" id="UP000784294"/>
    </source>
</evidence>
<dbReference type="EMBL" id="CAAALY010000898">
    <property type="protein sequence ID" value="VEL07042.1"/>
    <property type="molecule type" value="Genomic_DNA"/>
</dbReference>
<name>A0A448WAH4_9PLAT</name>
<reference evidence="1" key="1">
    <citation type="submission" date="2018-11" db="EMBL/GenBank/DDBJ databases">
        <authorList>
            <consortium name="Pathogen Informatics"/>
        </authorList>
    </citation>
    <scope>NUCLEOTIDE SEQUENCE</scope>
</reference>
<accession>A0A448WAH4</accession>
<comment type="caution">
    <text evidence="1">The sequence shown here is derived from an EMBL/GenBank/DDBJ whole genome shotgun (WGS) entry which is preliminary data.</text>
</comment>
<evidence type="ECO:0000313" key="1">
    <source>
        <dbReference type="EMBL" id="VEL07042.1"/>
    </source>
</evidence>
<keyword evidence="2" id="KW-1185">Reference proteome</keyword>
<organism evidence="1 2">
    <name type="scientific">Protopolystoma xenopodis</name>
    <dbReference type="NCBI Taxonomy" id="117903"/>
    <lineage>
        <taxon>Eukaryota</taxon>
        <taxon>Metazoa</taxon>
        <taxon>Spiralia</taxon>
        <taxon>Lophotrochozoa</taxon>
        <taxon>Platyhelminthes</taxon>
        <taxon>Monogenea</taxon>
        <taxon>Polyopisthocotylea</taxon>
        <taxon>Polystomatidea</taxon>
        <taxon>Polystomatidae</taxon>
        <taxon>Protopolystoma</taxon>
    </lineage>
</organism>
<protein>
    <submittedName>
        <fullName evidence="1">Uncharacterized protein</fullName>
    </submittedName>
</protein>
<gene>
    <name evidence="1" type="ORF">PXEA_LOCUS482</name>
</gene>
<dbReference type="Proteomes" id="UP000784294">
    <property type="component" value="Unassembled WGS sequence"/>
</dbReference>
<proteinExistence type="predicted"/>
<dbReference type="AlphaFoldDB" id="A0A448WAH4"/>